<comment type="subcellular location">
    <subcellularLocation>
        <location evidence="1">Secreted</location>
    </subcellularLocation>
</comment>
<gene>
    <name evidence="11" type="primary">chd</name>
    <name evidence="11" type="ORF">T01_14079</name>
</gene>
<dbReference type="PROSITE" id="PS50184">
    <property type="entry name" value="VWFC_2"/>
    <property type="match status" value="3"/>
</dbReference>
<keyword evidence="8" id="KW-1133">Transmembrane helix</keyword>
<dbReference type="PROSITE" id="PS50933">
    <property type="entry name" value="CHRD"/>
    <property type="match status" value="2"/>
</dbReference>
<dbReference type="PIRSF" id="PIRSF002496">
    <property type="entry name" value="Chordin"/>
    <property type="match status" value="1"/>
</dbReference>
<reference evidence="11 12" key="1">
    <citation type="submission" date="2015-01" db="EMBL/GenBank/DDBJ databases">
        <title>Evolution of Trichinella species and genotypes.</title>
        <authorList>
            <person name="Korhonen P.K."/>
            <person name="Edoardo P."/>
            <person name="Giuseppe L.R."/>
            <person name="Gasser R.B."/>
        </authorList>
    </citation>
    <scope>NUCLEOTIDE SEQUENCE [LARGE SCALE GENOMIC DNA]</scope>
    <source>
        <strain evidence="11">ISS3</strain>
    </source>
</reference>
<dbReference type="PANTHER" id="PTHR46526:SF1">
    <property type="entry name" value="CHORDIN"/>
    <property type="match status" value="1"/>
</dbReference>
<dbReference type="GO" id="GO:0009953">
    <property type="term" value="P:dorsal/ventral pattern formation"/>
    <property type="evidence" value="ECO:0007669"/>
    <property type="project" value="TreeGrafter"/>
</dbReference>
<dbReference type="InParanoid" id="A0A0V1B521"/>
<keyword evidence="6" id="KW-0325">Glycoprotein</keyword>
<comment type="similarity">
    <text evidence="2 7">Belongs to the chordin family.</text>
</comment>
<keyword evidence="3 7" id="KW-0217">Developmental protein</keyword>
<feature type="transmembrane region" description="Helical" evidence="8">
    <location>
        <begin position="45"/>
        <end position="68"/>
    </location>
</feature>
<evidence type="ECO:0000259" key="9">
    <source>
        <dbReference type="PROSITE" id="PS50184"/>
    </source>
</evidence>
<evidence type="ECO:0000256" key="1">
    <source>
        <dbReference type="ARBA" id="ARBA00004613"/>
    </source>
</evidence>
<comment type="caution">
    <text evidence="11">The sequence shown here is derived from an EMBL/GenBank/DDBJ whole genome shotgun (WGS) entry which is preliminary data.</text>
</comment>
<dbReference type="Gene3D" id="6.20.200.20">
    <property type="match status" value="1"/>
</dbReference>
<dbReference type="GO" id="GO:0048731">
    <property type="term" value="P:system development"/>
    <property type="evidence" value="ECO:0007669"/>
    <property type="project" value="UniProtKB-ARBA"/>
</dbReference>
<keyword evidence="4" id="KW-0964">Secreted</keyword>
<dbReference type="OrthoDB" id="9829321at2759"/>
<dbReference type="Pfam" id="PF00093">
    <property type="entry name" value="VWC"/>
    <property type="match status" value="3"/>
</dbReference>
<dbReference type="AlphaFoldDB" id="A0A0V1B521"/>
<dbReference type="PANTHER" id="PTHR46526">
    <property type="entry name" value="CHORDIN"/>
    <property type="match status" value="1"/>
</dbReference>
<feature type="domain" description="CHRD" evidence="10">
    <location>
        <begin position="207"/>
        <end position="323"/>
    </location>
</feature>
<evidence type="ECO:0000313" key="11">
    <source>
        <dbReference type="EMBL" id="KRY32133.1"/>
    </source>
</evidence>
<name>A0A0V1B521_TRISP</name>
<evidence type="ECO:0000256" key="2">
    <source>
        <dbReference type="ARBA" id="ARBA00007156"/>
    </source>
</evidence>
<dbReference type="InterPro" id="IPR052278">
    <property type="entry name" value="Chordin-like_regulators"/>
</dbReference>
<sequence>MHRQKRFKQYNWKMLTAPVGFLENRSLSLSWLAKATVMAQYFNSAISSAMVTLLLINSFFHCIVILTVGGENTIDIVKPMIGLFPLKEHVDVRQKFLSKANYTTINLGCYFGGKKYELDEEWNPDLGPPFGIMVCIRCKCIPIQKKKRIVGRVTCRKFVNLCQKPPCANPITLSGECCKTCPGMEVVPVDVFGSSYTQANDFHWNQGYHEFMALMTGPTCGMSRSTGVGRAYITLDRNMLHVSVYFERLEEIPITVQILDVNSMILYEVFLKQTDIEQKVCIVWSEMPRIYVHALKRGELQIVLTTKRRPEGIIGGPIIKHKMLSREVYNVLLFPSSYQAGYGGVAVVDIHGNGDQLAIVGWLNSNVSVERKGMVPNVIFISLEKNDGRHRTSKTIRGRLTHLKNSSFMLQVSIHLNAVEQRWLSRGHLLMTLAGEQLFPKHFVGLFMPKQSCDVYQAVLSENFNMTTQEPNGTAGYAIIEILKDSAAKYKVKVADFKEEQLYGFTIERETRQNRKRVIAESSSPKEFLNGLTFGTLTHFLNVRNLQLLFREKLMFEMADEDGNSLLRGPIRRVLHNDAVTLTNNLPTLLAGNRFKKRVNTSAAGIAWFATVDVEETCLLYYAVTLSSLPALKSEEITMNLCNRVNEKCLLELKNIKSFNTDLKEIYLYGHVPLAPLAVLNALADEQLYLNVSTLSHPTGEIAGNISIENNCKPRRLQRDSFVAEDQAVNMLMRTNDCIYHEVTYNDGSSWPALHEECTTCSCQRGNIKCDPILCPQADCADPVKQPGECCPVCQMSDSNTSVEKGCFWTADNKWHAAGSSWHPYLPPFGYSRCALCTCLHSTSEVMCRKTTCPTPACPPNLRYRENALDCCPKCKDVVQRTEITEQVMPVTSSSLQGDASPGSCFFNNQWHQDKSVFAPKILHLGSLKTAEYSVNVRLVAHFLVMIDQESTVAVQGVNHCMMHMELRLNSVASAEGGSRDR</sequence>
<dbReference type="SMART" id="SM00214">
    <property type="entry name" value="VWC"/>
    <property type="match status" value="3"/>
</dbReference>
<proteinExistence type="inferred from homology"/>
<dbReference type="PROSITE" id="PS01208">
    <property type="entry name" value="VWFC_1"/>
    <property type="match status" value="2"/>
</dbReference>
<feature type="domain" description="CHRD" evidence="10">
    <location>
        <begin position="582"/>
        <end position="711"/>
    </location>
</feature>
<accession>A0A0V1B521</accession>
<feature type="domain" description="VWFC" evidence="9">
    <location>
        <begin position="805"/>
        <end position="876"/>
    </location>
</feature>
<feature type="domain" description="VWFC" evidence="9">
    <location>
        <begin position="109"/>
        <end position="182"/>
    </location>
</feature>
<dbReference type="InterPro" id="IPR016353">
    <property type="entry name" value="Chordin"/>
</dbReference>
<dbReference type="EMBL" id="JYDH01000104">
    <property type="protein sequence ID" value="KRY32133.1"/>
    <property type="molecule type" value="Genomic_DNA"/>
</dbReference>
<organism evidence="11 12">
    <name type="scientific">Trichinella spiralis</name>
    <name type="common">Trichina worm</name>
    <dbReference type="NCBI Taxonomy" id="6334"/>
    <lineage>
        <taxon>Eukaryota</taxon>
        <taxon>Metazoa</taxon>
        <taxon>Ecdysozoa</taxon>
        <taxon>Nematoda</taxon>
        <taxon>Enoplea</taxon>
        <taxon>Dorylaimia</taxon>
        <taxon>Trichinellida</taxon>
        <taxon>Trichinellidae</taxon>
        <taxon>Trichinella</taxon>
    </lineage>
</organism>
<evidence type="ECO:0000256" key="3">
    <source>
        <dbReference type="ARBA" id="ARBA00022473"/>
    </source>
</evidence>
<dbReference type="SUPFAM" id="SSF57603">
    <property type="entry name" value="FnI-like domain"/>
    <property type="match status" value="3"/>
</dbReference>
<keyword evidence="8" id="KW-0472">Membrane</keyword>
<dbReference type="InterPro" id="IPR010895">
    <property type="entry name" value="CHRD"/>
</dbReference>
<dbReference type="InterPro" id="IPR001007">
    <property type="entry name" value="VWF_dom"/>
</dbReference>
<dbReference type="GO" id="GO:0036122">
    <property type="term" value="F:BMP binding"/>
    <property type="evidence" value="ECO:0007669"/>
    <property type="project" value="TreeGrafter"/>
</dbReference>
<dbReference type="Proteomes" id="UP000054776">
    <property type="component" value="Unassembled WGS sequence"/>
</dbReference>
<keyword evidence="5" id="KW-0677">Repeat</keyword>
<dbReference type="SMART" id="SM00754">
    <property type="entry name" value="CHRD"/>
    <property type="match status" value="2"/>
</dbReference>
<evidence type="ECO:0000259" key="10">
    <source>
        <dbReference type="PROSITE" id="PS50933"/>
    </source>
</evidence>
<dbReference type="STRING" id="6334.A0A0V1B521"/>
<evidence type="ECO:0000256" key="7">
    <source>
        <dbReference type="PIRNR" id="PIRNR002496"/>
    </source>
</evidence>
<keyword evidence="12" id="KW-1185">Reference proteome</keyword>
<evidence type="ECO:0000313" key="12">
    <source>
        <dbReference type="Proteomes" id="UP000054776"/>
    </source>
</evidence>
<dbReference type="GO" id="GO:0030514">
    <property type="term" value="P:negative regulation of BMP signaling pathway"/>
    <property type="evidence" value="ECO:0007669"/>
    <property type="project" value="TreeGrafter"/>
</dbReference>
<feature type="domain" description="VWFC" evidence="9">
    <location>
        <begin position="736"/>
        <end position="795"/>
    </location>
</feature>
<evidence type="ECO:0000256" key="5">
    <source>
        <dbReference type="ARBA" id="ARBA00022737"/>
    </source>
</evidence>
<evidence type="ECO:0000256" key="4">
    <source>
        <dbReference type="ARBA" id="ARBA00022525"/>
    </source>
</evidence>
<dbReference type="Pfam" id="PF07452">
    <property type="entry name" value="CHRD"/>
    <property type="match status" value="1"/>
</dbReference>
<protein>
    <submittedName>
        <fullName evidence="11">Chordin</fullName>
    </submittedName>
</protein>
<evidence type="ECO:0000256" key="6">
    <source>
        <dbReference type="ARBA" id="ARBA00023180"/>
    </source>
</evidence>
<evidence type="ECO:0000256" key="8">
    <source>
        <dbReference type="SAM" id="Phobius"/>
    </source>
</evidence>
<dbReference type="GO" id="GO:0005615">
    <property type="term" value="C:extracellular space"/>
    <property type="evidence" value="ECO:0007669"/>
    <property type="project" value="TreeGrafter"/>
</dbReference>
<keyword evidence="8" id="KW-0812">Transmembrane</keyword>